<feature type="domain" description="HTH merR-type" evidence="2">
    <location>
        <begin position="1"/>
        <end position="70"/>
    </location>
</feature>
<evidence type="ECO:0000256" key="1">
    <source>
        <dbReference type="ARBA" id="ARBA00023125"/>
    </source>
</evidence>
<dbReference type="Pfam" id="PF13411">
    <property type="entry name" value="MerR_1"/>
    <property type="match status" value="1"/>
</dbReference>
<sequence>MLMSQLRAESGVPIATIKYYLREGLLPPGEQTSATRAEYNASHVRRLRLIRALVDVGRLPLATIRKIIEAVEDEQTSVHQMLGAAHYALSLPVEPAPDDPDWQEAGALVDEMITEMGWVIYPDAPTRAELAQTLVSLKRLGMPATRDDLLPYARVADELAREHDLRKVRLDGPRDTAVETLVIMQVLYGRALDALRRLAQEAESARIAGKVQAATGPPPEGD</sequence>
<protein>
    <submittedName>
        <fullName evidence="3">MerR family transcriptional regulator</fullName>
    </submittedName>
</protein>
<dbReference type="InterPro" id="IPR009061">
    <property type="entry name" value="DNA-bd_dom_put_sf"/>
</dbReference>
<accession>A0A941AKL6</accession>
<name>A0A941AKL6_9ACTN</name>
<evidence type="ECO:0000259" key="2">
    <source>
        <dbReference type="PROSITE" id="PS50937"/>
    </source>
</evidence>
<comment type="caution">
    <text evidence="3">The sequence shown here is derived from an EMBL/GenBank/DDBJ whole genome shotgun (WGS) entry which is preliminary data.</text>
</comment>
<dbReference type="PANTHER" id="PTHR30204:SF98">
    <property type="entry name" value="HTH-TYPE TRANSCRIPTIONAL REGULATOR ADHR"/>
    <property type="match status" value="1"/>
</dbReference>
<dbReference type="Gene3D" id="1.10.1660.10">
    <property type="match status" value="1"/>
</dbReference>
<dbReference type="PRINTS" id="PR00040">
    <property type="entry name" value="HTHMERR"/>
</dbReference>
<reference evidence="3" key="1">
    <citation type="submission" date="2021-02" db="EMBL/GenBank/DDBJ databases">
        <title>Draft genome sequence of Microbispora sp. RL4-1S isolated from rice leaves in Thailand.</title>
        <authorList>
            <person name="Muangham S."/>
            <person name="Duangmal K."/>
        </authorList>
    </citation>
    <scope>NUCLEOTIDE SEQUENCE</scope>
    <source>
        <strain evidence="3">RL4-1S</strain>
    </source>
</reference>
<dbReference type="EMBL" id="JAFCNB010000008">
    <property type="protein sequence ID" value="MBP2705388.1"/>
    <property type="molecule type" value="Genomic_DNA"/>
</dbReference>
<keyword evidence="4" id="KW-1185">Reference proteome</keyword>
<keyword evidence="1" id="KW-0238">DNA-binding</keyword>
<dbReference type="PROSITE" id="PS50937">
    <property type="entry name" value="HTH_MERR_2"/>
    <property type="match status" value="1"/>
</dbReference>
<proteinExistence type="predicted"/>
<evidence type="ECO:0000313" key="3">
    <source>
        <dbReference type="EMBL" id="MBP2705388.1"/>
    </source>
</evidence>
<dbReference type="InterPro" id="IPR047057">
    <property type="entry name" value="MerR_fam"/>
</dbReference>
<dbReference type="GO" id="GO:0003700">
    <property type="term" value="F:DNA-binding transcription factor activity"/>
    <property type="evidence" value="ECO:0007669"/>
    <property type="project" value="InterPro"/>
</dbReference>
<dbReference type="InterPro" id="IPR000551">
    <property type="entry name" value="MerR-type_HTH_dom"/>
</dbReference>
<dbReference type="Proteomes" id="UP000674234">
    <property type="component" value="Unassembled WGS sequence"/>
</dbReference>
<dbReference type="SMART" id="SM00422">
    <property type="entry name" value="HTH_MERR"/>
    <property type="match status" value="1"/>
</dbReference>
<dbReference type="SUPFAM" id="SSF46955">
    <property type="entry name" value="Putative DNA-binding domain"/>
    <property type="match status" value="1"/>
</dbReference>
<organism evidence="3 4">
    <name type="scientific">Microbispora oryzae</name>
    <dbReference type="NCBI Taxonomy" id="2806554"/>
    <lineage>
        <taxon>Bacteria</taxon>
        <taxon>Bacillati</taxon>
        <taxon>Actinomycetota</taxon>
        <taxon>Actinomycetes</taxon>
        <taxon>Streptosporangiales</taxon>
        <taxon>Streptosporangiaceae</taxon>
        <taxon>Microbispora</taxon>
    </lineage>
</organism>
<dbReference type="PANTHER" id="PTHR30204">
    <property type="entry name" value="REDOX-CYCLING DRUG-SENSING TRANSCRIPTIONAL ACTIVATOR SOXR"/>
    <property type="match status" value="1"/>
</dbReference>
<gene>
    <name evidence="3" type="ORF">JOL79_16355</name>
</gene>
<dbReference type="GO" id="GO:0003677">
    <property type="term" value="F:DNA binding"/>
    <property type="evidence" value="ECO:0007669"/>
    <property type="project" value="UniProtKB-KW"/>
</dbReference>
<dbReference type="CDD" id="cd04780">
    <property type="entry name" value="HTH_MerR-like_sg5"/>
    <property type="match status" value="1"/>
</dbReference>
<evidence type="ECO:0000313" key="4">
    <source>
        <dbReference type="Proteomes" id="UP000674234"/>
    </source>
</evidence>
<dbReference type="RefSeq" id="WP_210156682.1">
    <property type="nucleotide sequence ID" value="NZ_JAFCNB010000008.1"/>
</dbReference>
<dbReference type="AlphaFoldDB" id="A0A941AKL6"/>